<dbReference type="AlphaFoldDB" id="A0A8J3VIC5"/>
<evidence type="ECO:0000313" key="1">
    <source>
        <dbReference type="EMBL" id="GIH06911.1"/>
    </source>
</evidence>
<sequence length="147" mass="15561">MPGTATLSGITTAVSRADWYAMDAHSMDQQGGYQMPAQMMPGAPAEGEARLGVRLTLHNTSELARQFNPVEEFLLLGGSGAPRVPHSDTFGRLTRLNPGSAVDGTVYFDTVVPKPDDPPLALRWVRGGEEVILAISIGDAPSGHHGP</sequence>
<dbReference type="RefSeq" id="WP_203910719.1">
    <property type="nucleotide sequence ID" value="NZ_BONY01000031.1"/>
</dbReference>
<dbReference type="EMBL" id="BONY01000031">
    <property type="protein sequence ID" value="GIH06911.1"/>
    <property type="molecule type" value="Genomic_DNA"/>
</dbReference>
<gene>
    <name evidence="1" type="ORF">Rhe02_49780</name>
</gene>
<proteinExistence type="predicted"/>
<protein>
    <recommendedName>
        <fullName evidence="3">DUF4352 domain-containing protein</fullName>
    </recommendedName>
</protein>
<reference evidence="1" key="1">
    <citation type="submission" date="2021-01" db="EMBL/GenBank/DDBJ databases">
        <title>Whole genome shotgun sequence of Rhizocola hellebori NBRC 109834.</title>
        <authorList>
            <person name="Komaki H."/>
            <person name="Tamura T."/>
        </authorList>
    </citation>
    <scope>NUCLEOTIDE SEQUENCE</scope>
    <source>
        <strain evidence="1">NBRC 109834</strain>
    </source>
</reference>
<organism evidence="1 2">
    <name type="scientific">Rhizocola hellebori</name>
    <dbReference type="NCBI Taxonomy" id="1392758"/>
    <lineage>
        <taxon>Bacteria</taxon>
        <taxon>Bacillati</taxon>
        <taxon>Actinomycetota</taxon>
        <taxon>Actinomycetes</taxon>
        <taxon>Micromonosporales</taxon>
        <taxon>Micromonosporaceae</taxon>
        <taxon>Rhizocola</taxon>
    </lineage>
</organism>
<accession>A0A8J3VIC5</accession>
<name>A0A8J3VIC5_9ACTN</name>
<evidence type="ECO:0008006" key="3">
    <source>
        <dbReference type="Google" id="ProtNLM"/>
    </source>
</evidence>
<keyword evidence="2" id="KW-1185">Reference proteome</keyword>
<evidence type="ECO:0000313" key="2">
    <source>
        <dbReference type="Proteomes" id="UP000612899"/>
    </source>
</evidence>
<comment type="caution">
    <text evidence="1">The sequence shown here is derived from an EMBL/GenBank/DDBJ whole genome shotgun (WGS) entry which is preliminary data.</text>
</comment>
<dbReference type="Proteomes" id="UP000612899">
    <property type="component" value="Unassembled WGS sequence"/>
</dbReference>